<name>A0A140GR85_CLOPF</name>
<dbReference type="OrthoDB" id="702at2"/>
<organism evidence="1 2">
    <name type="scientific">Clostridium perfringens</name>
    <dbReference type="NCBI Taxonomy" id="1502"/>
    <lineage>
        <taxon>Bacteria</taxon>
        <taxon>Bacillati</taxon>
        <taxon>Bacillota</taxon>
        <taxon>Clostridia</taxon>
        <taxon>Eubacteriales</taxon>
        <taxon>Clostridiaceae</taxon>
        <taxon>Clostridium</taxon>
    </lineage>
</organism>
<reference evidence="1 2" key="1">
    <citation type="journal article" date="2016" name="PLoS ONE">
        <title>Plasmid Characterization and Chromosome Analysis of Two netF+ Clostridium perfringens Isolates Associated with Foal and Canine Necrotizing Enteritis.</title>
        <authorList>
            <person name="Mehdizadeh Gohari I."/>
            <person name="Kropinski A.M."/>
            <person name="Weese S.J."/>
            <person name="Parreira V.R."/>
            <person name="Whitehead A.E."/>
            <person name="Boerlin P."/>
            <person name="Prescott J.F."/>
        </authorList>
    </citation>
    <scope>NUCLEOTIDE SEQUENCE [LARGE SCALE GENOMIC DNA]</scope>
    <source>
        <strain evidence="1 2">JP838</strain>
        <plasmid evidence="2">Plasmid pJFP838A</plasmid>
    </source>
</reference>
<dbReference type="PATRIC" id="fig|1502.177.peg.3336"/>
<evidence type="ECO:0008006" key="3">
    <source>
        <dbReference type="Google" id="ProtNLM"/>
    </source>
</evidence>
<evidence type="ECO:0000313" key="2">
    <source>
        <dbReference type="Proteomes" id="UP000070260"/>
    </source>
</evidence>
<gene>
    <name evidence="1" type="ORF">JFP838_pA0128</name>
</gene>
<dbReference type="RefSeq" id="WP_061429651.1">
    <property type="nucleotide sequence ID" value="NZ_CATNZX010000001.1"/>
</dbReference>
<evidence type="ECO:0000313" key="1">
    <source>
        <dbReference type="EMBL" id="AMN31044.1"/>
    </source>
</evidence>
<keyword evidence="1" id="KW-0614">Plasmid</keyword>
<dbReference type="AlphaFoldDB" id="A0A140GR85"/>
<geneLocation type="plasmid" evidence="1 2">
    <name>pJFP838A</name>
</geneLocation>
<protein>
    <recommendedName>
        <fullName evidence="3">Gamma-glutamylcyclotransferase</fullName>
    </recommendedName>
</protein>
<accession>A0A140GR85</accession>
<proteinExistence type="predicted"/>
<dbReference type="Proteomes" id="UP000070260">
    <property type="component" value="Plasmid pJFP838A"/>
</dbReference>
<dbReference type="EMBL" id="CP013615">
    <property type="protein sequence ID" value="AMN31044.1"/>
    <property type="molecule type" value="Genomic_DNA"/>
</dbReference>
<sequence>MKCQRCGRETNTFKGSFFNTEDICPVCQKAEEEHPMFEKARKAEHEAVCNGNYNFEGIGLPEDLKVVNK</sequence>